<organism evidence="1 2">
    <name type="scientific">Rhizosphaericola mali</name>
    <dbReference type="NCBI Taxonomy" id="2545455"/>
    <lineage>
        <taxon>Bacteria</taxon>
        <taxon>Pseudomonadati</taxon>
        <taxon>Bacteroidota</taxon>
        <taxon>Chitinophagia</taxon>
        <taxon>Chitinophagales</taxon>
        <taxon>Chitinophagaceae</taxon>
        <taxon>Rhizosphaericola</taxon>
    </lineage>
</organism>
<evidence type="ECO:0000313" key="2">
    <source>
        <dbReference type="Proteomes" id="UP000292424"/>
    </source>
</evidence>
<dbReference type="PANTHER" id="PTHR43861">
    <property type="entry name" value="TRANS-ACONITATE 2-METHYLTRANSFERASE-RELATED"/>
    <property type="match status" value="1"/>
</dbReference>
<keyword evidence="1" id="KW-0808">Transferase</keyword>
<keyword evidence="1" id="KW-0489">Methyltransferase</keyword>
<proteinExistence type="predicted"/>
<dbReference type="GO" id="GO:0032259">
    <property type="term" value="P:methylation"/>
    <property type="evidence" value="ECO:0007669"/>
    <property type="project" value="UniProtKB-KW"/>
</dbReference>
<dbReference type="RefSeq" id="WP_131328376.1">
    <property type="nucleotide sequence ID" value="NZ_CP044016.1"/>
</dbReference>
<keyword evidence="2" id="KW-1185">Reference proteome</keyword>
<dbReference type="Proteomes" id="UP000292424">
    <property type="component" value="Chromosome"/>
</dbReference>
<dbReference type="InterPro" id="IPR029063">
    <property type="entry name" value="SAM-dependent_MTases_sf"/>
</dbReference>
<name>A0A5P2G051_9BACT</name>
<dbReference type="EMBL" id="CP044016">
    <property type="protein sequence ID" value="QES87499.1"/>
    <property type="molecule type" value="Genomic_DNA"/>
</dbReference>
<reference evidence="1 2" key="1">
    <citation type="submission" date="2019-09" db="EMBL/GenBank/DDBJ databases">
        <title>Complete genome sequence of Arachidicoccus sp. B3-10 isolated from apple orchard soil.</title>
        <authorList>
            <person name="Kim H.S."/>
            <person name="Han K.-I."/>
            <person name="Suh M.K."/>
            <person name="Lee K.C."/>
            <person name="Eom M.K."/>
            <person name="Kim J.-S."/>
            <person name="Kang S.W."/>
            <person name="Sin Y."/>
            <person name="Lee J.-S."/>
        </authorList>
    </citation>
    <scope>NUCLEOTIDE SEQUENCE [LARGE SCALE GENOMIC DNA]</scope>
    <source>
        <strain evidence="1 2">B3-10</strain>
    </source>
</reference>
<dbReference type="Pfam" id="PF13489">
    <property type="entry name" value="Methyltransf_23"/>
    <property type="match status" value="1"/>
</dbReference>
<dbReference type="OrthoDB" id="9791837at2"/>
<evidence type="ECO:0000313" key="1">
    <source>
        <dbReference type="EMBL" id="QES87499.1"/>
    </source>
</evidence>
<accession>A0A5P2G051</accession>
<dbReference type="CDD" id="cd02440">
    <property type="entry name" value="AdoMet_MTases"/>
    <property type="match status" value="1"/>
</dbReference>
<dbReference type="KEGG" id="arac:E0W69_002075"/>
<protein>
    <submittedName>
        <fullName evidence="1">Class I SAM-dependent methyltransferase</fullName>
    </submittedName>
</protein>
<dbReference type="GO" id="GO:0008168">
    <property type="term" value="F:methyltransferase activity"/>
    <property type="evidence" value="ECO:0007669"/>
    <property type="project" value="UniProtKB-KW"/>
</dbReference>
<sequence>MKCSICGNDAENKCIVLTELYFQFNSSFPYFECIKCGCIQIERIPDDLGKYYPKNYYSFHLQEIPLNVSFLRKIHYQNFANKKYPFSGFFISKIFKPSGFHYWLKKLNVKDTDTHILDIGCGNGNLLKRIFRLGFNNLLGIDPFLEKEQKIATNFAIEKKEIFDLNDQFDVVMMHHSLEHMDRQHDVIEQFSKLLKPNGHGLIRIPIVSIPLMERFGKYVVSLDPPRHLFVHSINSIQYLLEMHGLEIYDTVYDADLFSIKASEQYKQGIALADKEKSYIENPSASIFSNEDDIRFAKEIKELNLAHSSDNVALYIRKKNKIYV</sequence>
<gene>
    <name evidence="1" type="ORF">E0W69_002075</name>
</gene>
<dbReference type="SUPFAM" id="SSF53335">
    <property type="entry name" value="S-adenosyl-L-methionine-dependent methyltransferases"/>
    <property type="match status" value="1"/>
</dbReference>
<dbReference type="Gene3D" id="3.40.50.150">
    <property type="entry name" value="Vaccinia Virus protein VP39"/>
    <property type="match status" value="1"/>
</dbReference>
<dbReference type="AlphaFoldDB" id="A0A5P2G051"/>